<dbReference type="CDD" id="cd01185">
    <property type="entry name" value="INTN1_C_like"/>
    <property type="match status" value="1"/>
</dbReference>
<accession>A0A511NFN6</accession>
<reference evidence="5 6" key="1">
    <citation type="submission" date="2019-07" db="EMBL/GenBank/DDBJ databases">
        <title>Whole genome shotgun sequence of Empedobacter brevis NBRC 14943.</title>
        <authorList>
            <person name="Hosoyama A."/>
            <person name="Uohara A."/>
            <person name="Ohji S."/>
            <person name="Ichikawa N."/>
        </authorList>
    </citation>
    <scope>NUCLEOTIDE SEQUENCE [LARGE SCALE GENOMIC DNA]</scope>
    <source>
        <strain evidence="5 6">NBRC 14943</strain>
    </source>
</reference>
<dbReference type="GO" id="GO:0006310">
    <property type="term" value="P:DNA recombination"/>
    <property type="evidence" value="ECO:0007669"/>
    <property type="project" value="UniProtKB-KW"/>
</dbReference>
<proteinExistence type="inferred from homology"/>
<evidence type="ECO:0000313" key="6">
    <source>
        <dbReference type="Proteomes" id="UP000321245"/>
    </source>
</evidence>
<dbReference type="SUPFAM" id="SSF56349">
    <property type="entry name" value="DNA breaking-rejoining enzymes"/>
    <property type="match status" value="1"/>
</dbReference>
<dbReference type="PROSITE" id="PS51898">
    <property type="entry name" value="TYR_RECOMBINASE"/>
    <property type="match status" value="1"/>
</dbReference>
<dbReference type="OrthoDB" id="9806835at2"/>
<keyword evidence="6" id="KW-1185">Reference proteome</keyword>
<dbReference type="PANTHER" id="PTHR30349:SF64">
    <property type="entry name" value="PROPHAGE INTEGRASE INTD-RELATED"/>
    <property type="match status" value="1"/>
</dbReference>
<dbReference type="GeneID" id="84650647"/>
<dbReference type="Gene3D" id="1.10.443.10">
    <property type="entry name" value="Intergrase catalytic core"/>
    <property type="match status" value="1"/>
</dbReference>
<dbReference type="STRING" id="1218108.GCA_000382425_02525"/>
<dbReference type="RefSeq" id="WP_019975999.1">
    <property type="nucleotide sequence ID" value="NZ_BJXC01000006.1"/>
</dbReference>
<evidence type="ECO:0000256" key="2">
    <source>
        <dbReference type="ARBA" id="ARBA00023125"/>
    </source>
</evidence>
<comment type="similarity">
    <text evidence="1">Belongs to the 'phage' integrase family.</text>
</comment>
<dbReference type="Gene3D" id="1.10.150.130">
    <property type="match status" value="1"/>
</dbReference>
<dbReference type="GO" id="GO:0003677">
    <property type="term" value="F:DNA binding"/>
    <property type="evidence" value="ECO:0007669"/>
    <property type="project" value="UniProtKB-KW"/>
</dbReference>
<name>A0A511NFN6_9FLAO</name>
<organism evidence="5 6">
    <name type="scientific">Empedobacter brevis NBRC 14943 = ATCC 43319</name>
    <dbReference type="NCBI Taxonomy" id="1218108"/>
    <lineage>
        <taxon>Bacteria</taxon>
        <taxon>Pseudomonadati</taxon>
        <taxon>Bacteroidota</taxon>
        <taxon>Flavobacteriia</taxon>
        <taxon>Flavobacteriales</taxon>
        <taxon>Weeksellaceae</taxon>
        <taxon>Empedobacter</taxon>
    </lineage>
</organism>
<dbReference type="Pfam" id="PF00589">
    <property type="entry name" value="Phage_integrase"/>
    <property type="match status" value="1"/>
</dbReference>
<evidence type="ECO:0000313" key="5">
    <source>
        <dbReference type="EMBL" id="GEM51437.1"/>
    </source>
</evidence>
<dbReference type="InterPro" id="IPR035386">
    <property type="entry name" value="Arm-DNA-bind_5"/>
</dbReference>
<dbReference type="InterPro" id="IPR002104">
    <property type="entry name" value="Integrase_catalytic"/>
</dbReference>
<dbReference type="Pfam" id="PF17293">
    <property type="entry name" value="Arm-DNA-bind_5"/>
    <property type="match status" value="1"/>
</dbReference>
<dbReference type="GO" id="GO:0015074">
    <property type="term" value="P:DNA integration"/>
    <property type="evidence" value="ECO:0007669"/>
    <property type="project" value="InterPro"/>
</dbReference>
<dbReference type="PANTHER" id="PTHR30349">
    <property type="entry name" value="PHAGE INTEGRASE-RELATED"/>
    <property type="match status" value="1"/>
</dbReference>
<evidence type="ECO:0000256" key="1">
    <source>
        <dbReference type="ARBA" id="ARBA00008857"/>
    </source>
</evidence>
<dbReference type="InterPro" id="IPR011010">
    <property type="entry name" value="DNA_brk_join_enz"/>
</dbReference>
<dbReference type="Proteomes" id="UP000321245">
    <property type="component" value="Unassembled WGS sequence"/>
</dbReference>
<evidence type="ECO:0000259" key="4">
    <source>
        <dbReference type="PROSITE" id="PS51898"/>
    </source>
</evidence>
<protein>
    <submittedName>
        <fullName evidence="5">Transposase</fullName>
    </submittedName>
</protein>
<dbReference type="Pfam" id="PF13102">
    <property type="entry name" value="Phage_int_SAM_5"/>
    <property type="match status" value="1"/>
</dbReference>
<sequence>MKISLKQKKLKSEKYTLYLEFYKGSKIDKSGKEIHLREFEYLKLHLFINPKNFEERKKNKENLELAENILAIRKSEYIQGKYGIIDRDKANITFYEYFDLLKEHRSSYLSNYGTWASVKRYIDQYFHPSTTLSEITIESIKGFKRFLDKEALTKNGTPLKHGTKYSYFNRFKATIKQAYEEGYISNHKLLKIKSFEEKDSQREFLTFDEVQALANTDCKYNVLKRAFLFSCLTGLRWSDIYKLSWNEVRDENDNYRIFFKQQKTDDLEYMYISKQARDLLGDRDYSNPRVFVNLNYGSGTNTELLRWCMKAGITKHITFHCARHTAATLQLEYGADIYTVMKFLGHKDIRTTQIYAHIMDNKMKETANLLPSLNLEL</sequence>
<feature type="domain" description="Tyr recombinase" evidence="4">
    <location>
        <begin position="200"/>
        <end position="368"/>
    </location>
</feature>
<dbReference type="InterPro" id="IPR013762">
    <property type="entry name" value="Integrase-like_cat_sf"/>
</dbReference>
<evidence type="ECO:0000256" key="3">
    <source>
        <dbReference type="ARBA" id="ARBA00023172"/>
    </source>
</evidence>
<comment type="caution">
    <text evidence="5">The sequence shown here is derived from an EMBL/GenBank/DDBJ whole genome shotgun (WGS) entry which is preliminary data.</text>
</comment>
<gene>
    <name evidence="5" type="ORF">EB1_12270</name>
</gene>
<dbReference type="EMBL" id="BJXC01000006">
    <property type="protein sequence ID" value="GEM51437.1"/>
    <property type="molecule type" value="Genomic_DNA"/>
</dbReference>
<dbReference type="InterPro" id="IPR025269">
    <property type="entry name" value="SAM-like_dom"/>
</dbReference>
<dbReference type="InterPro" id="IPR050090">
    <property type="entry name" value="Tyrosine_recombinase_XerCD"/>
</dbReference>
<keyword evidence="3" id="KW-0233">DNA recombination</keyword>
<dbReference type="InterPro" id="IPR010998">
    <property type="entry name" value="Integrase_recombinase_N"/>
</dbReference>
<dbReference type="AlphaFoldDB" id="A0A511NFN6"/>
<keyword evidence="2" id="KW-0238">DNA-binding</keyword>